<dbReference type="HAMAP" id="MF_00512">
    <property type="entry name" value="Ribosomal_eS6"/>
    <property type="match status" value="1"/>
</dbReference>
<dbReference type="VEuPathDB" id="VectorBase:ASTE016406"/>
<dbReference type="Gene3D" id="1.20.5.2650">
    <property type="match status" value="1"/>
</dbReference>
<dbReference type="PANTHER" id="PTHR11502">
    <property type="entry name" value="40S RIBOSOMAL PROTEIN S6"/>
    <property type="match status" value="1"/>
</dbReference>
<protein>
    <recommendedName>
        <fullName evidence="4">Small ribosomal subunit protein eS6</fullName>
    </recommendedName>
    <alternativeName>
        <fullName evidence="5">40S ribosomal protein S6</fullName>
    </alternativeName>
</protein>
<name>A0A182XV24_ANOST</name>
<dbReference type="GO" id="GO:1990904">
    <property type="term" value="C:ribonucleoprotein complex"/>
    <property type="evidence" value="ECO:0007669"/>
    <property type="project" value="UniProtKB-KW"/>
</dbReference>
<evidence type="ECO:0000256" key="4">
    <source>
        <dbReference type="ARBA" id="ARBA00035278"/>
    </source>
</evidence>
<dbReference type="PROSITE" id="PS00578">
    <property type="entry name" value="RIBOSOMAL_S6E"/>
    <property type="match status" value="1"/>
</dbReference>
<dbReference type="Gene3D" id="3.30.160.60">
    <property type="entry name" value="Classic Zinc Finger"/>
    <property type="match status" value="3"/>
</dbReference>
<dbReference type="SUPFAM" id="SSF57667">
    <property type="entry name" value="beta-beta-alpha zinc fingers"/>
    <property type="match status" value="4"/>
</dbReference>
<dbReference type="InterPro" id="IPR001377">
    <property type="entry name" value="Ribosomal_eS6"/>
</dbReference>
<feature type="compositionally biased region" description="Basic and acidic residues" evidence="6">
    <location>
        <begin position="1037"/>
        <end position="1049"/>
    </location>
</feature>
<dbReference type="InterPro" id="IPR018282">
    <property type="entry name" value="Ribosomal_eS6_CS"/>
</dbReference>
<evidence type="ECO:0000256" key="6">
    <source>
        <dbReference type="SAM" id="MobiDB-lite"/>
    </source>
</evidence>
<feature type="compositionally biased region" description="Basic and acidic residues" evidence="6">
    <location>
        <begin position="882"/>
        <end position="982"/>
    </location>
</feature>
<accession>A0A182XV24</accession>
<dbReference type="VEuPathDB" id="VectorBase:ASTEI20_044001"/>
<dbReference type="SMART" id="SM00355">
    <property type="entry name" value="ZnF_C2H2"/>
    <property type="match status" value="9"/>
</dbReference>
<evidence type="ECO:0000313" key="7">
    <source>
        <dbReference type="EnsemblMetazoa" id="ASTEI00060-PA"/>
    </source>
</evidence>
<organism evidence="7 8">
    <name type="scientific">Anopheles stephensi</name>
    <name type="common">Indo-Pakistan malaria mosquito</name>
    <dbReference type="NCBI Taxonomy" id="30069"/>
    <lineage>
        <taxon>Eukaryota</taxon>
        <taxon>Metazoa</taxon>
        <taxon>Ecdysozoa</taxon>
        <taxon>Arthropoda</taxon>
        <taxon>Hexapoda</taxon>
        <taxon>Insecta</taxon>
        <taxon>Pterygota</taxon>
        <taxon>Neoptera</taxon>
        <taxon>Endopterygota</taxon>
        <taxon>Diptera</taxon>
        <taxon>Nematocera</taxon>
        <taxon>Culicoidea</taxon>
        <taxon>Culicidae</taxon>
        <taxon>Anophelinae</taxon>
        <taxon>Anopheles</taxon>
    </lineage>
</organism>
<dbReference type="GO" id="GO:0006412">
    <property type="term" value="P:translation"/>
    <property type="evidence" value="ECO:0007669"/>
    <property type="project" value="InterPro"/>
</dbReference>
<dbReference type="VEuPathDB" id="VectorBase:ASTEI00060"/>
<evidence type="ECO:0000256" key="5">
    <source>
        <dbReference type="ARBA" id="ARBA00035403"/>
    </source>
</evidence>
<feature type="compositionally biased region" description="Basic and acidic residues" evidence="6">
    <location>
        <begin position="998"/>
        <end position="1012"/>
    </location>
</feature>
<keyword evidence="3" id="KW-0687">Ribonucleoprotein</keyword>
<evidence type="ECO:0000256" key="1">
    <source>
        <dbReference type="ARBA" id="ARBA00009312"/>
    </source>
</evidence>
<dbReference type="GO" id="GO:0005840">
    <property type="term" value="C:ribosome"/>
    <property type="evidence" value="ECO:0007669"/>
    <property type="project" value="UniProtKB-KW"/>
</dbReference>
<comment type="similarity">
    <text evidence="1">Belongs to the eukaryotic ribosomal protein eS6 family.</text>
</comment>
<feature type="region of interest" description="Disordered" evidence="6">
    <location>
        <begin position="871"/>
        <end position="1072"/>
    </location>
</feature>
<feature type="region of interest" description="Disordered" evidence="6">
    <location>
        <begin position="491"/>
        <end position="549"/>
    </location>
</feature>
<evidence type="ECO:0000256" key="2">
    <source>
        <dbReference type="ARBA" id="ARBA00022980"/>
    </source>
</evidence>
<dbReference type="InterPro" id="IPR013087">
    <property type="entry name" value="Znf_C2H2_type"/>
</dbReference>
<feature type="region of interest" description="Disordered" evidence="6">
    <location>
        <begin position="623"/>
        <end position="646"/>
    </location>
</feature>
<keyword evidence="8" id="KW-1185">Reference proteome</keyword>
<feature type="compositionally biased region" description="Low complexity" evidence="6">
    <location>
        <begin position="983"/>
        <end position="997"/>
    </location>
</feature>
<reference evidence="7" key="2">
    <citation type="submission" date="2020-05" db="UniProtKB">
        <authorList>
            <consortium name="EnsemblMetazoa"/>
        </authorList>
    </citation>
    <scope>IDENTIFICATION</scope>
    <source>
        <strain evidence="7">Indian</strain>
    </source>
</reference>
<feature type="compositionally biased region" description="Basic and acidic residues" evidence="6">
    <location>
        <begin position="1021"/>
        <end position="1030"/>
    </location>
</feature>
<dbReference type="Proteomes" id="UP000076408">
    <property type="component" value="Unassembled WGS sequence"/>
</dbReference>
<dbReference type="PROSITE" id="PS50157">
    <property type="entry name" value="ZINC_FINGER_C2H2_2"/>
    <property type="match status" value="7"/>
</dbReference>
<feature type="region of interest" description="Disordered" evidence="6">
    <location>
        <begin position="29"/>
        <end position="57"/>
    </location>
</feature>
<dbReference type="PROSITE" id="PS00028">
    <property type="entry name" value="ZINC_FINGER_C2H2_1"/>
    <property type="match status" value="5"/>
</dbReference>
<dbReference type="EnsemblMetazoa" id="ASTEI00060-RA">
    <property type="protein sequence ID" value="ASTEI00060-PA"/>
    <property type="gene ID" value="ASTEI00060"/>
</dbReference>
<feature type="region of interest" description="Disordered" evidence="6">
    <location>
        <begin position="590"/>
        <end position="610"/>
    </location>
</feature>
<feature type="compositionally biased region" description="Basic and acidic residues" evidence="6">
    <location>
        <begin position="600"/>
        <end position="610"/>
    </location>
</feature>
<dbReference type="OMA" id="FRHIETH"/>
<feature type="compositionally biased region" description="Basic residues" evidence="6">
    <location>
        <begin position="1062"/>
        <end position="1072"/>
    </location>
</feature>
<dbReference type="STRING" id="30069.A0A182XV24"/>
<dbReference type="Pfam" id="PF01092">
    <property type="entry name" value="Ribosomal_S6e"/>
    <property type="match status" value="1"/>
</dbReference>
<dbReference type="AlphaFoldDB" id="A0A182XV24"/>
<dbReference type="SMART" id="SM01405">
    <property type="entry name" value="Ribosomal_S6e"/>
    <property type="match status" value="1"/>
</dbReference>
<dbReference type="InterPro" id="IPR020924">
    <property type="entry name" value="Ribosomal_eS6_arc"/>
</dbReference>
<keyword evidence="2" id="KW-0689">Ribosomal protein</keyword>
<evidence type="ECO:0000256" key="3">
    <source>
        <dbReference type="ARBA" id="ARBA00023274"/>
    </source>
</evidence>
<dbReference type="InterPro" id="IPR036236">
    <property type="entry name" value="Znf_C2H2_sf"/>
</dbReference>
<dbReference type="GO" id="GO:0003735">
    <property type="term" value="F:structural constituent of ribosome"/>
    <property type="evidence" value="ECO:0007669"/>
    <property type="project" value="InterPro"/>
</dbReference>
<dbReference type="Pfam" id="PF00096">
    <property type="entry name" value="zf-C2H2"/>
    <property type="match status" value="1"/>
</dbReference>
<reference evidence="8" key="1">
    <citation type="journal article" date="2014" name="Genome Biol.">
        <title>Genome analysis of a major urban malaria vector mosquito, Anopheles stephensi.</title>
        <authorList>
            <person name="Jiang X."/>
            <person name="Peery A."/>
            <person name="Hall A.B."/>
            <person name="Sharma A."/>
            <person name="Chen X.G."/>
            <person name="Waterhouse R.M."/>
            <person name="Komissarov A."/>
            <person name="Riehle M.M."/>
            <person name="Shouche Y."/>
            <person name="Sharakhova M.V."/>
            <person name="Lawson D."/>
            <person name="Pakpour N."/>
            <person name="Arensburger P."/>
            <person name="Davidson V.L."/>
            <person name="Eiglmeier K."/>
            <person name="Emrich S."/>
            <person name="George P."/>
            <person name="Kennedy R.C."/>
            <person name="Mane S.P."/>
            <person name="Maslen G."/>
            <person name="Oringanje C."/>
            <person name="Qi Y."/>
            <person name="Settlage R."/>
            <person name="Tojo M."/>
            <person name="Tubio J.M."/>
            <person name="Unger M.F."/>
            <person name="Wang B."/>
            <person name="Vernick K.D."/>
            <person name="Ribeiro J.M."/>
            <person name="James A.A."/>
            <person name="Michel K."/>
            <person name="Riehle M.A."/>
            <person name="Luckhart S."/>
            <person name="Sharakhov I.V."/>
            <person name="Tu Z."/>
        </authorList>
    </citation>
    <scope>NUCLEOTIDE SEQUENCE [LARGE SCALE GENOMIC DNA]</scope>
    <source>
        <strain evidence="8">Indian</strain>
    </source>
</reference>
<sequence length="1072" mass="120813">MDKGKKRRKRQAVVAGAKEVKKRKLAVVEETKDGLVSPEPPLAEPAETSENGPDISSIRKEINDWMEKQGEYERADMDELLEESNQSSDHEEPVDVERLQNNISVLLRDHSQTTARKSFKFECEWSKCTFMSGDDRKYVLHVESHAETVMGCQTASYACEWDLCGFVTSDDHEYTGHVHYHAYHTKLKVHGASVQMLAKLPSCNNDSRVRNTITNFPVTFRCEWDDCNERFSKALHFFHHVSNHVCDQFPTDRKTVRDGVQCRWSLCSKRFTTRFHALWHSRLHTTERDIACFTCGTKFWKRIHFAHHVIRQLEMSQRTHECSICGKLYATKSMLNAHVDTHNKQHECMLCPLKFTSKCSLSSHMLRMHMKQRNFKCGQCEYAAFSNRELVKHMGTHDRTKLFRCEEFGCNVAYRSEQAIKKHIAWHYNLPPTLFGCHLCTDKTYKNAHHLSKHLRSVHQVERTPGYGKFMYRADSDGVHRLSTYVEQKCNSKTSAPSVDTAADNQESEATEAGKSRKKAKSPKKPAEKTGATDSKKSPPDATAYAPIKGRPKINSFKSIGAHEFLIELNMEPEPAETQSVGLDDVSKMEGKDTATAAKRNSETARVKRKSVEQTVVKFVGLQDESSVEDAASPPSPPPSAQQQPKDVKDFTLNVSFPATGAQKTFEIPSDDHKLRHFYDKRMGTELTADHLGEEWKGYVLKIAGGNDKQGFPMKQGVLTNTRVRLLLKKGHSCYRPRRTGERKRKSVRGCIVDQNLSALALIIVRKGEQDIPGLTDVDVPRRLGPKRASNIRKLYNLSKEDDVRQYVVKRPLPVKDGKKPRFKSPKIQRLITPVVLQRKRHRLLIKKRRSEARREAEAQYVRLLALRRRQERVRRTSRLSSMRDSRSSQTSEKDKKSLAVAKKKEAASKKESAKEPAAAKKKEVAKKDAGKKDATKKAVAGKKDATKKDASSKKEVKKDAPKKDGKKEVKKDAPKKEEKKPAAATAGKKAAAGAAKPEAKKAAAPKTEGKKPAAASATGGEKKPAKKEAAAPAAKDAGKKEAPKRKPEPAQQKGEASAAKKDKKQPQQKKK</sequence>
<proteinExistence type="inferred from homology"/>
<evidence type="ECO:0000313" key="8">
    <source>
        <dbReference type="Proteomes" id="UP000076408"/>
    </source>
</evidence>